<dbReference type="PROSITE" id="PS51746">
    <property type="entry name" value="PPM_2"/>
    <property type="match status" value="1"/>
</dbReference>
<accession>A0A562TN69</accession>
<comment type="caution">
    <text evidence="4">The sequence shown here is derived from an EMBL/GenBank/DDBJ whole genome shotgun (WGS) entry which is preliminary data.</text>
</comment>
<dbReference type="SUPFAM" id="SSF81606">
    <property type="entry name" value="PP2C-like"/>
    <property type="match status" value="1"/>
</dbReference>
<evidence type="ECO:0000313" key="5">
    <source>
        <dbReference type="Proteomes" id="UP000317010"/>
    </source>
</evidence>
<feature type="region of interest" description="Disordered" evidence="1">
    <location>
        <begin position="250"/>
        <end position="281"/>
    </location>
</feature>
<protein>
    <submittedName>
        <fullName evidence="4">Serine/threonine protein phosphatase PrpC</fullName>
    </submittedName>
</protein>
<dbReference type="OrthoDB" id="9801841at2"/>
<evidence type="ECO:0000313" key="4">
    <source>
        <dbReference type="EMBL" id="TWI95031.1"/>
    </source>
</evidence>
<dbReference type="Proteomes" id="UP000317010">
    <property type="component" value="Unassembled WGS sequence"/>
</dbReference>
<organism evidence="4 5">
    <name type="scientific">Mucilaginibacter frigoritolerans</name>
    <dbReference type="NCBI Taxonomy" id="652788"/>
    <lineage>
        <taxon>Bacteria</taxon>
        <taxon>Pseudomonadati</taxon>
        <taxon>Bacteroidota</taxon>
        <taxon>Sphingobacteriia</taxon>
        <taxon>Sphingobacteriales</taxon>
        <taxon>Sphingobacteriaceae</taxon>
        <taxon>Mucilaginibacter</taxon>
    </lineage>
</organism>
<dbReference type="Pfam" id="PF13672">
    <property type="entry name" value="PP2C_2"/>
    <property type="match status" value="1"/>
</dbReference>
<gene>
    <name evidence="4" type="ORF">JN11_04460</name>
</gene>
<dbReference type="Gene3D" id="3.60.40.10">
    <property type="entry name" value="PPM-type phosphatase domain"/>
    <property type="match status" value="1"/>
</dbReference>
<dbReference type="SMART" id="SM00332">
    <property type="entry name" value="PP2Cc"/>
    <property type="match status" value="1"/>
</dbReference>
<evidence type="ECO:0000259" key="3">
    <source>
        <dbReference type="PROSITE" id="PS51746"/>
    </source>
</evidence>
<reference evidence="4 5" key="1">
    <citation type="submission" date="2019-07" db="EMBL/GenBank/DDBJ databases">
        <title>Genomic Encyclopedia of Archaeal and Bacterial Type Strains, Phase II (KMG-II): from individual species to whole genera.</title>
        <authorList>
            <person name="Goeker M."/>
        </authorList>
    </citation>
    <scope>NUCLEOTIDE SEQUENCE [LARGE SCALE GENOMIC DNA]</scope>
    <source>
        <strain evidence="4 5">ATCC BAA-1854</strain>
    </source>
</reference>
<keyword evidence="2" id="KW-0472">Membrane</keyword>
<dbReference type="EMBL" id="VLLI01000017">
    <property type="protein sequence ID" value="TWI95031.1"/>
    <property type="molecule type" value="Genomic_DNA"/>
</dbReference>
<keyword evidence="2" id="KW-0812">Transmembrane</keyword>
<evidence type="ECO:0000256" key="2">
    <source>
        <dbReference type="SAM" id="Phobius"/>
    </source>
</evidence>
<keyword evidence="2" id="KW-1133">Transmembrane helix</keyword>
<dbReference type="InterPro" id="IPR001932">
    <property type="entry name" value="PPM-type_phosphatase-like_dom"/>
</dbReference>
<proteinExistence type="predicted"/>
<evidence type="ECO:0000256" key="1">
    <source>
        <dbReference type="SAM" id="MobiDB-lite"/>
    </source>
</evidence>
<sequence>MSDNIFGITDTGRQRKNNEDAFIAEQSPDGRYIIACVIDGVGGYTGGEIAASIAREMILQRLVNLSGEVIPVLTGAFAEANEKIWEERHVVKEHSKMACVVTLAVVDLSSNQCYYAHLGDTRLYLFRDGSLVKISHDQSFVGFLEDSGRLSESEAMNHPKRNEIDKALGFQVNIINGDEIETGQSPFLPGDMLLLCSDGLTDVVNKATITATMTGGSSLKTIGNKLIDAANNEGGKDNITVVLVKNDKEKQQHAATKPLENAQPEKPKIITGQRRHTPTTSAIAERAPRKSYKGWAILLLVLVIGLAAVCLWQYVNYGNKQENDVSPKKDSVANVPRQRNPQEIKLQKVIDQNKGKILVLSDTAFKSPVIISQSILIGRDSLYIKAKGNITFQSDTGFKHPAFVLASHTKIVQFDSVSFQSFNVAISGHDQALQLKNVRFRDCKIPVLNTYAFPGKKYISGGFNTPAFRADSIPKTK</sequence>
<keyword evidence="5" id="KW-1185">Reference proteome</keyword>
<feature type="domain" description="PPM-type phosphatase" evidence="3">
    <location>
        <begin position="5"/>
        <end position="246"/>
    </location>
</feature>
<dbReference type="SMART" id="SM00331">
    <property type="entry name" value="PP2C_SIG"/>
    <property type="match status" value="1"/>
</dbReference>
<dbReference type="AlphaFoldDB" id="A0A562TN69"/>
<dbReference type="CDD" id="cd00143">
    <property type="entry name" value="PP2Cc"/>
    <property type="match status" value="1"/>
</dbReference>
<dbReference type="InterPro" id="IPR036457">
    <property type="entry name" value="PPM-type-like_dom_sf"/>
</dbReference>
<dbReference type="RefSeq" id="WP_144916171.1">
    <property type="nucleotide sequence ID" value="NZ_VLLI01000017.1"/>
</dbReference>
<feature type="transmembrane region" description="Helical" evidence="2">
    <location>
        <begin position="295"/>
        <end position="315"/>
    </location>
</feature>
<name>A0A562TN69_9SPHI</name>